<dbReference type="InterPro" id="IPR053053">
    <property type="entry name" value="WD_repeat_protein"/>
</dbReference>
<feature type="repeat" description="WD" evidence="1">
    <location>
        <begin position="342"/>
        <end position="383"/>
    </location>
</feature>
<dbReference type="Proteomes" id="UP001497497">
    <property type="component" value="Unassembled WGS sequence"/>
</dbReference>
<evidence type="ECO:0000313" key="3">
    <source>
        <dbReference type="EMBL" id="CAL1540047.1"/>
    </source>
</evidence>
<gene>
    <name evidence="3" type="ORF">GSLYS_00013780001</name>
</gene>
<dbReference type="PANTHER" id="PTHR44566">
    <property type="entry name" value="TRANSDUCIN/WD40 REPEAT-LIKE SUPERFAMILY PROTEIN"/>
    <property type="match status" value="1"/>
</dbReference>
<dbReference type="Pfam" id="PF00400">
    <property type="entry name" value="WD40"/>
    <property type="match status" value="2"/>
</dbReference>
<dbReference type="AlphaFoldDB" id="A0AAV2I0E8"/>
<dbReference type="SMART" id="SM00320">
    <property type="entry name" value="WD40"/>
    <property type="match status" value="6"/>
</dbReference>
<dbReference type="SUPFAM" id="SSF50978">
    <property type="entry name" value="WD40 repeat-like"/>
    <property type="match status" value="1"/>
</dbReference>
<keyword evidence="1" id="KW-0853">WD repeat</keyword>
<feature type="region of interest" description="Disordered" evidence="2">
    <location>
        <begin position="162"/>
        <end position="193"/>
    </location>
</feature>
<evidence type="ECO:0000256" key="2">
    <source>
        <dbReference type="SAM" id="MobiDB-lite"/>
    </source>
</evidence>
<dbReference type="PANTHER" id="PTHR44566:SF1">
    <property type="entry name" value="WD REPEAT-CONTAINING PROTEIN 25"/>
    <property type="match status" value="1"/>
</dbReference>
<comment type="caution">
    <text evidence="3">The sequence shown here is derived from an EMBL/GenBank/DDBJ whole genome shotgun (WGS) entry which is preliminary data.</text>
</comment>
<keyword evidence="4" id="KW-1185">Reference proteome</keyword>
<accession>A0AAV2I0E8</accession>
<organism evidence="3 4">
    <name type="scientific">Lymnaea stagnalis</name>
    <name type="common">Great pond snail</name>
    <name type="synonym">Helix stagnalis</name>
    <dbReference type="NCBI Taxonomy" id="6523"/>
    <lineage>
        <taxon>Eukaryota</taxon>
        <taxon>Metazoa</taxon>
        <taxon>Spiralia</taxon>
        <taxon>Lophotrochozoa</taxon>
        <taxon>Mollusca</taxon>
        <taxon>Gastropoda</taxon>
        <taxon>Heterobranchia</taxon>
        <taxon>Euthyneura</taxon>
        <taxon>Panpulmonata</taxon>
        <taxon>Hygrophila</taxon>
        <taxon>Lymnaeoidea</taxon>
        <taxon>Lymnaeidae</taxon>
        <taxon>Lymnaea</taxon>
    </lineage>
</organism>
<dbReference type="EMBL" id="CAXITT010000368">
    <property type="protein sequence ID" value="CAL1540047.1"/>
    <property type="molecule type" value="Genomic_DNA"/>
</dbReference>
<evidence type="ECO:0000313" key="4">
    <source>
        <dbReference type="Proteomes" id="UP001497497"/>
    </source>
</evidence>
<dbReference type="InterPro" id="IPR036322">
    <property type="entry name" value="WD40_repeat_dom_sf"/>
</dbReference>
<dbReference type="InterPro" id="IPR001680">
    <property type="entry name" value="WD40_rpt"/>
</dbReference>
<feature type="region of interest" description="Disordered" evidence="2">
    <location>
        <begin position="1"/>
        <end position="24"/>
    </location>
</feature>
<evidence type="ECO:0000256" key="1">
    <source>
        <dbReference type="PROSITE-ProRule" id="PRU00221"/>
    </source>
</evidence>
<dbReference type="InterPro" id="IPR015943">
    <property type="entry name" value="WD40/YVTN_repeat-like_dom_sf"/>
</dbReference>
<dbReference type="Gene3D" id="2.130.10.10">
    <property type="entry name" value="YVTN repeat-like/Quinoprotein amine dehydrogenase"/>
    <property type="match status" value="1"/>
</dbReference>
<name>A0AAV2I0E8_LYMST</name>
<evidence type="ECO:0008006" key="5">
    <source>
        <dbReference type="Google" id="ProtNLM"/>
    </source>
</evidence>
<feature type="compositionally biased region" description="Polar residues" evidence="2">
    <location>
        <begin position="178"/>
        <end position="187"/>
    </location>
</feature>
<proteinExistence type="predicted"/>
<sequence length="558" mass="62633">MELVQSYESDSECSNESTDIQKIPDTDSQCEIATKIVPLLKVEKGFAIKEFELPSNEDDYFGFNDITKTKQIEEIKGVQEKSKKINTNYGEIEIPNSEFWRDFIPDTREESALSETSHSEYYKKQMSHVENTTNDFLARSGSEYVSSKNSFKRLHQNMAPDYTWPSHHKGKKPCVRNSGASFSSHQPAKQPVFSKPNVKDISCSFGSQTATDGSGNENEEDVRFKRKLYYIHSKVAPYLHMKPVNKCASKLCSTWSAHNGVINRLAWNIPNYSHLLATAGMDATVKIFNVWSSVDNNVTTLTSHKKAVKHVEWCPGGMKLLSCGYDRTAQVTDVDTAKVVTHCDHADFVTTARIHPANPNLFVTGTDNMMLMWDMRTSQAPVKHFSYKDHFGLVQDVLFISEGRELVSCSDLVTRDSADRSIMTWDTRSGVVLSNQIYQERFSCVRLKLDPDNAHFLAQSQAGYVAIFSTSKPYKMDKAKRFDGHKMQGYSIGFDISPDGSLVYSGSAEGGVHCYTQYGGKLIRKLTSRDVITDVMCHPVLASCLASCTWGGSVSLWV</sequence>
<dbReference type="PROSITE" id="PS50082">
    <property type="entry name" value="WD_REPEATS_2"/>
    <property type="match status" value="2"/>
</dbReference>
<protein>
    <recommendedName>
        <fullName evidence="5">WD repeat-containing protein 25</fullName>
    </recommendedName>
</protein>
<reference evidence="3 4" key="1">
    <citation type="submission" date="2024-04" db="EMBL/GenBank/DDBJ databases">
        <authorList>
            <consortium name="Genoscope - CEA"/>
            <person name="William W."/>
        </authorList>
    </citation>
    <scope>NUCLEOTIDE SEQUENCE [LARGE SCALE GENOMIC DNA]</scope>
</reference>
<feature type="repeat" description="WD" evidence="1">
    <location>
        <begin position="301"/>
        <end position="342"/>
    </location>
</feature>